<dbReference type="Proteomes" id="UP000663090">
    <property type="component" value="Chromosome"/>
</dbReference>
<keyword evidence="2" id="KW-1185">Reference proteome</keyword>
<accession>A0ABX7NE11</accession>
<sequence length="656" mass="68890">MRLFHVSVLLLTAPLWGCKRETNSTEGVVRVFISYATFKPKCLTLVVEDTQNPSNKRDTLVQVEPDRVSDMRTGVILEQKGWSRNLRVTARAHERTCEGPVIALQSSTVLFPEKDVTDVTLDLRAEDLDGDEYFANKGPYPGTDCDDSQSGVNPGAQEVCDGIDNNCAAGESDVGGNTEYWVDADGDTYGDAASPSARACGAPPGAALRGGDCNDRDAAIHPGQAELLCDGKDDNCNNVADDAPFDVGAICHTAQLCEGRTACQGATASTCISTEVPVPYFADDDGDGNSGHPVGEACAAPEPGATREQTDCDEGTVLASRTVPTETCDRLDNNCNGQTDEGIAGCNAVAWSPAPSPGLGGTRFDAVATYAKGRGWIAGDNKVVRIENNTLFPVASCDSGAEWRSAWAASNGRVFLGSSNGQFGTMAPGGEATPCVQEASTFTGAIYGLIGFEQGNGDIILYAATGQGRILRWRYVPGAANQEVPTSVTQVSANLRAIHGLGPESLIAVGAETVGGQQRPVAFRAPASGSTTWVREELGVPDATGFLTGVRVLTQRLVYVSGDDGLLLEKTRNTWTRKPPLILSSGSQPTIRSLAAFGRTAIYAVSSEVNDIHFFNGSAWSSVTTAPQTLNALGGSGPGDVWATGHSGTLLRWTPP</sequence>
<gene>
    <name evidence="1" type="ORF">JY572_06670</name>
</gene>
<name>A0ABX7NE11_9BACT</name>
<dbReference type="Pfam" id="PF11617">
    <property type="entry name" value="Cu-binding_MopE"/>
    <property type="match status" value="3"/>
</dbReference>
<protein>
    <submittedName>
        <fullName evidence="1">Metal-binding motif-containing protein</fullName>
    </submittedName>
</protein>
<proteinExistence type="predicted"/>
<dbReference type="InterPro" id="IPR021655">
    <property type="entry name" value="Put_metal-bd"/>
</dbReference>
<evidence type="ECO:0000313" key="2">
    <source>
        <dbReference type="Proteomes" id="UP000663090"/>
    </source>
</evidence>
<organism evidence="1 2">
    <name type="scientific">Myxococcus landrumensis</name>
    <dbReference type="NCBI Taxonomy" id="2813577"/>
    <lineage>
        <taxon>Bacteria</taxon>
        <taxon>Pseudomonadati</taxon>
        <taxon>Myxococcota</taxon>
        <taxon>Myxococcia</taxon>
        <taxon>Myxococcales</taxon>
        <taxon>Cystobacterineae</taxon>
        <taxon>Myxococcaceae</taxon>
        <taxon>Myxococcus</taxon>
    </lineage>
</organism>
<dbReference type="EMBL" id="CP071091">
    <property type="protein sequence ID" value="QSQ15739.1"/>
    <property type="molecule type" value="Genomic_DNA"/>
</dbReference>
<reference evidence="1 2" key="1">
    <citation type="submission" date="2021-02" db="EMBL/GenBank/DDBJ databases">
        <title>De Novo genome assembly of isolated myxobacteria.</title>
        <authorList>
            <person name="Stevens D.C."/>
        </authorList>
    </citation>
    <scope>NUCLEOTIDE SEQUENCE [LARGE SCALE GENOMIC DNA]</scope>
    <source>
        <strain evidence="1 2">SCHIC003</strain>
    </source>
</reference>
<evidence type="ECO:0000313" key="1">
    <source>
        <dbReference type="EMBL" id="QSQ15739.1"/>
    </source>
</evidence>
<dbReference type="RefSeq" id="WP_206717431.1">
    <property type="nucleotide sequence ID" value="NZ_CP071091.1"/>
</dbReference>